<evidence type="ECO:0000313" key="1">
    <source>
        <dbReference type="EMBL" id="CAJ2650855.1"/>
    </source>
</evidence>
<accession>A0ACB0K1G8</accession>
<sequence>MSPPLNVQKIKCVIFDFGWFHSLMAFTAASFASLGISTTIISCLASKEVEIRKCALFNTIWWICSTNGQDSCRAFCPLSLANFRHTHHLKYDYVCIYSNASLNL</sequence>
<keyword evidence="2" id="KW-1185">Reference proteome</keyword>
<protein>
    <submittedName>
        <fullName evidence="1">Uncharacterized protein</fullName>
    </submittedName>
</protein>
<dbReference type="Proteomes" id="UP001177021">
    <property type="component" value="Unassembled WGS sequence"/>
</dbReference>
<evidence type="ECO:0000313" key="2">
    <source>
        <dbReference type="Proteomes" id="UP001177021"/>
    </source>
</evidence>
<organism evidence="1 2">
    <name type="scientific">Trifolium pratense</name>
    <name type="common">Red clover</name>
    <dbReference type="NCBI Taxonomy" id="57577"/>
    <lineage>
        <taxon>Eukaryota</taxon>
        <taxon>Viridiplantae</taxon>
        <taxon>Streptophyta</taxon>
        <taxon>Embryophyta</taxon>
        <taxon>Tracheophyta</taxon>
        <taxon>Spermatophyta</taxon>
        <taxon>Magnoliopsida</taxon>
        <taxon>eudicotyledons</taxon>
        <taxon>Gunneridae</taxon>
        <taxon>Pentapetalae</taxon>
        <taxon>rosids</taxon>
        <taxon>fabids</taxon>
        <taxon>Fabales</taxon>
        <taxon>Fabaceae</taxon>
        <taxon>Papilionoideae</taxon>
        <taxon>50 kb inversion clade</taxon>
        <taxon>NPAAA clade</taxon>
        <taxon>Hologalegina</taxon>
        <taxon>IRL clade</taxon>
        <taxon>Trifolieae</taxon>
        <taxon>Trifolium</taxon>
    </lineage>
</organism>
<proteinExistence type="predicted"/>
<name>A0ACB0K1G8_TRIPR</name>
<dbReference type="EMBL" id="CASHSV030000109">
    <property type="protein sequence ID" value="CAJ2650855.1"/>
    <property type="molecule type" value="Genomic_DNA"/>
</dbReference>
<gene>
    <name evidence="1" type="ORF">MILVUS5_LOCUS18592</name>
</gene>
<reference evidence="1" key="1">
    <citation type="submission" date="2023-10" db="EMBL/GenBank/DDBJ databases">
        <authorList>
            <person name="Rodriguez Cubillos JULIANA M."/>
            <person name="De Vega J."/>
        </authorList>
    </citation>
    <scope>NUCLEOTIDE SEQUENCE</scope>
</reference>
<comment type="caution">
    <text evidence="1">The sequence shown here is derived from an EMBL/GenBank/DDBJ whole genome shotgun (WGS) entry which is preliminary data.</text>
</comment>